<reference evidence="10" key="1">
    <citation type="submission" date="2019-06" db="EMBL/GenBank/DDBJ databases">
        <title>G10K-VGP Goodes thornscrub tortoise genome, primary haplotype.</title>
        <authorList>
            <person name="Murphy B."/>
            <person name="Edwards T."/>
            <person name="Rhie A."/>
            <person name="Koren S."/>
            <person name="Phillippy A."/>
            <person name="Fedrigo O."/>
            <person name="Haase B."/>
            <person name="Mountcastle J."/>
            <person name="Lewin H."/>
            <person name="Damas J."/>
            <person name="Howe K."/>
            <person name="Formenti G."/>
            <person name="Myers G."/>
            <person name="Durbin R."/>
            <person name="Jarvis E.D."/>
        </authorList>
    </citation>
    <scope>NUCLEOTIDE SEQUENCE [LARGE SCALE GENOMIC DNA]</scope>
</reference>
<dbReference type="FunFam" id="1.20.90.10:FF:000001">
    <property type="entry name" value="Basic phospholipase A2 homolog"/>
    <property type="match status" value="1"/>
</dbReference>
<feature type="disulfide bond" evidence="6">
    <location>
        <begin position="102"/>
        <end position="111"/>
    </location>
</feature>
<evidence type="ECO:0000256" key="3">
    <source>
        <dbReference type="ARBA" id="ARBA00023157"/>
    </source>
</evidence>
<evidence type="ECO:0000256" key="8">
    <source>
        <dbReference type="RuleBase" id="RU361236"/>
    </source>
</evidence>
<dbReference type="AlphaFoldDB" id="A0A8C4VZP3"/>
<dbReference type="SMART" id="SM00085">
    <property type="entry name" value="PA2c"/>
    <property type="match status" value="1"/>
</dbReference>
<dbReference type="GO" id="GO:0005543">
    <property type="term" value="F:phospholipid binding"/>
    <property type="evidence" value="ECO:0007669"/>
    <property type="project" value="TreeGrafter"/>
</dbReference>
<evidence type="ECO:0000313" key="10">
    <source>
        <dbReference type="Ensembl" id="ENSGEVP00005008540.1"/>
    </source>
</evidence>
<dbReference type="PRINTS" id="PR00389">
    <property type="entry name" value="PHPHLIPASEA2"/>
</dbReference>
<keyword evidence="2 8" id="KW-0964">Secreted</keyword>
<evidence type="ECO:0000256" key="4">
    <source>
        <dbReference type="PIRSR" id="PIRSR601211-1"/>
    </source>
</evidence>
<keyword evidence="5 8" id="KW-0106">Calcium</keyword>
<reference evidence="10" key="3">
    <citation type="submission" date="2025-09" db="UniProtKB">
        <authorList>
            <consortium name="Ensembl"/>
        </authorList>
    </citation>
    <scope>IDENTIFICATION</scope>
</reference>
<dbReference type="CDD" id="cd00125">
    <property type="entry name" value="PLA2c"/>
    <property type="match status" value="1"/>
</dbReference>
<feature type="disulfide bond" evidence="6">
    <location>
        <begin position="68"/>
        <end position="120"/>
    </location>
</feature>
<dbReference type="GO" id="GO:0047498">
    <property type="term" value="F:calcium-dependent phospholipase A2 activity"/>
    <property type="evidence" value="ECO:0007669"/>
    <property type="project" value="TreeGrafter"/>
</dbReference>
<feature type="binding site" evidence="5">
    <location>
        <position position="54"/>
    </location>
    <ligand>
        <name>Ca(2+)</name>
        <dbReference type="ChEBI" id="CHEBI:29108"/>
    </ligand>
</feature>
<feature type="binding site" evidence="5">
    <location>
        <position position="56"/>
    </location>
    <ligand>
        <name>Ca(2+)</name>
        <dbReference type="ChEBI" id="CHEBI:29108"/>
    </ligand>
</feature>
<dbReference type="InterPro" id="IPR033112">
    <property type="entry name" value="PLA2_Asp_AS"/>
</dbReference>
<dbReference type="GO" id="GO:0042130">
    <property type="term" value="P:negative regulation of T cell proliferation"/>
    <property type="evidence" value="ECO:0007669"/>
    <property type="project" value="TreeGrafter"/>
</dbReference>
<dbReference type="GO" id="GO:0006644">
    <property type="term" value="P:phospholipid metabolic process"/>
    <property type="evidence" value="ECO:0007669"/>
    <property type="project" value="InterPro"/>
</dbReference>
<evidence type="ECO:0000256" key="2">
    <source>
        <dbReference type="ARBA" id="ARBA00022525"/>
    </source>
</evidence>
<organism evidence="10 11">
    <name type="scientific">Gopherus evgoodei</name>
    <name type="common">Goodes thornscrub tortoise</name>
    <dbReference type="NCBI Taxonomy" id="1825980"/>
    <lineage>
        <taxon>Eukaryota</taxon>
        <taxon>Metazoa</taxon>
        <taxon>Chordata</taxon>
        <taxon>Craniata</taxon>
        <taxon>Vertebrata</taxon>
        <taxon>Euteleostomi</taxon>
        <taxon>Archelosauria</taxon>
        <taxon>Testudinata</taxon>
        <taxon>Testudines</taxon>
        <taxon>Cryptodira</taxon>
        <taxon>Durocryptodira</taxon>
        <taxon>Testudinoidea</taxon>
        <taxon>Testudinidae</taxon>
        <taxon>Gopherus</taxon>
    </lineage>
</organism>
<keyword evidence="8" id="KW-0443">Lipid metabolism</keyword>
<evidence type="ECO:0000259" key="9">
    <source>
        <dbReference type="SMART" id="SM00085"/>
    </source>
</evidence>
<dbReference type="PANTHER" id="PTHR11716">
    <property type="entry name" value="PHOSPHOLIPASE A2 FAMILY MEMBER"/>
    <property type="match status" value="1"/>
</dbReference>
<dbReference type="InterPro" id="IPR001211">
    <property type="entry name" value="PLA2"/>
</dbReference>
<dbReference type="PROSITE" id="PS00119">
    <property type="entry name" value="PA2_ASP"/>
    <property type="match status" value="1"/>
</dbReference>
<comment type="similarity">
    <text evidence="7">Belongs to the phospholipase A2 family.</text>
</comment>
<keyword evidence="5" id="KW-0479">Metal-binding</keyword>
<protein>
    <recommendedName>
        <fullName evidence="8">Phospholipase A2</fullName>
        <ecNumber evidence="8">3.1.1.4</ecNumber>
    </recommendedName>
</protein>
<evidence type="ECO:0000256" key="6">
    <source>
        <dbReference type="PIRSR" id="PIRSR601211-3"/>
    </source>
</evidence>
<feature type="disulfide bond" evidence="6">
    <location>
        <begin position="74"/>
        <end position="147"/>
    </location>
</feature>
<comment type="cofactor">
    <cofactor evidence="5">
        <name>Ca(2+)</name>
        <dbReference type="ChEBI" id="CHEBI:29108"/>
    </cofactor>
    <text evidence="5">Binds 1 Ca(2+) ion per subunit.</text>
</comment>
<dbReference type="EC" id="3.1.1.4" evidence="8"/>
<feature type="disulfide bond" evidence="6">
    <location>
        <begin position="75"/>
        <end position="113"/>
    </location>
</feature>
<evidence type="ECO:0000256" key="7">
    <source>
        <dbReference type="RuleBase" id="RU003654"/>
    </source>
</evidence>
<dbReference type="PROSITE" id="PS00118">
    <property type="entry name" value="PA2_HIS"/>
    <property type="match status" value="1"/>
</dbReference>
<feature type="binding site" evidence="5">
    <location>
        <position position="73"/>
    </location>
    <ligand>
        <name>Ca(2+)</name>
        <dbReference type="ChEBI" id="CHEBI:29108"/>
    </ligand>
</feature>
<comment type="catalytic activity">
    <reaction evidence="8">
        <text>a 1,2-diacyl-sn-glycero-3-phosphocholine + H2O = a 1-acyl-sn-glycero-3-phosphocholine + a fatty acid + H(+)</text>
        <dbReference type="Rhea" id="RHEA:15801"/>
        <dbReference type="ChEBI" id="CHEBI:15377"/>
        <dbReference type="ChEBI" id="CHEBI:15378"/>
        <dbReference type="ChEBI" id="CHEBI:28868"/>
        <dbReference type="ChEBI" id="CHEBI:57643"/>
        <dbReference type="ChEBI" id="CHEBI:58168"/>
        <dbReference type="EC" id="3.1.1.4"/>
    </reaction>
</comment>
<dbReference type="InterPro" id="IPR036444">
    <property type="entry name" value="PLipase_A2_dom_sf"/>
</dbReference>
<keyword evidence="8" id="KW-0378">Hydrolase</keyword>
<comment type="subcellular location">
    <subcellularLocation>
        <location evidence="1 8">Secreted</location>
    </subcellularLocation>
</comment>
<keyword evidence="11" id="KW-1185">Reference proteome</keyword>
<dbReference type="InterPro" id="IPR016090">
    <property type="entry name" value="PLA2-like_dom"/>
</dbReference>
<reference evidence="10" key="2">
    <citation type="submission" date="2025-08" db="UniProtKB">
        <authorList>
            <consortium name="Ensembl"/>
        </authorList>
    </citation>
    <scope>IDENTIFICATION</scope>
</reference>
<dbReference type="OrthoDB" id="5841574at2759"/>
<dbReference type="Pfam" id="PF00068">
    <property type="entry name" value="Phospholip_A2_1"/>
    <property type="match status" value="1"/>
</dbReference>
<sequence>PKSLTALNCDVTLCCYFAGEFMVHGSLFEFRKMIKQATGKSALPNYTFYGCHCGVGGKGMPKDATDWCCLHHDCCYSQLTAQRCHVITDKYHYTYRRGVITCGDWCKRNICECDKAAALCMKRNLRSYNKKYRFYSNIKCTGRKPRC</sequence>
<dbReference type="GO" id="GO:0005509">
    <property type="term" value="F:calcium ion binding"/>
    <property type="evidence" value="ECO:0007669"/>
    <property type="project" value="InterPro"/>
</dbReference>
<dbReference type="InterPro" id="IPR033113">
    <property type="entry name" value="PLA2_histidine"/>
</dbReference>
<feature type="disulfide bond" evidence="6">
    <location>
        <begin position="84"/>
        <end position="106"/>
    </location>
</feature>
<evidence type="ECO:0000256" key="5">
    <source>
        <dbReference type="PIRSR" id="PIRSR601211-2"/>
    </source>
</evidence>
<feature type="active site" evidence="4">
    <location>
        <position position="72"/>
    </location>
</feature>
<feature type="disulfide bond" evidence="6">
    <location>
        <begin position="53"/>
        <end position="69"/>
    </location>
</feature>
<accession>A0A8C4VZP3</accession>
<dbReference type="Gene3D" id="1.20.90.10">
    <property type="entry name" value="Phospholipase A2 domain"/>
    <property type="match status" value="1"/>
</dbReference>
<dbReference type="GeneTree" id="ENSGT00940000155096"/>
<evidence type="ECO:0000313" key="11">
    <source>
        <dbReference type="Proteomes" id="UP000694390"/>
    </source>
</evidence>
<dbReference type="GO" id="GO:0016042">
    <property type="term" value="P:lipid catabolic process"/>
    <property type="evidence" value="ECO:0007669"/>
    <property type="project" value="InterPro"/>
</dbReference>
<dbReference type="GO" id="GO:0005576">
    <property type="term" value="C:extracellular region"/>
    <property type="evidence" value="ECO:0007669"/>
    <property type="project" value="UniProtKB-SubCell"/>
</dbReference>
<feature type="disulfide bond" evidence="6">
    <location>
        <begin position="51"/>
        <end position="140"/>
    </location>
</feature>
<name>A0A8C4VZP3_9SAUR</name>
<dbReference type="SUPFAM" id="SSF48619">
    <property type="entry name" value="Phospholipase A2, PLA2"/>
    <property type="match status" value="1"/>
</dbReference>
<feature type="active site" evidence="4">
    <location>
        <position position="114"/>
    </location>
</feature>
<evidence type="ECO:0000256" key="1">
    <source>
        <dbReference type="ARBA" id="ARBA00004613"/>
    </source>
</evidence>
<dbReference type="Proteomes" id="UP000694390">
    <property type="component" value="Chromosome 18"/>
</dbReference>
<keyword evidence="3 6" id="KW-1015">Disulfide bond</keyword>
<proteinExistence type="inferred from homology"/>
<dbReference type="Ensembl" id="ENSGEVT00005008966.1">
    <property type="protein sequence ID" value="ENSGEVP00005008540.1"/>
    <property type="gene ID" value="ENSGEVG00005006116.1"/>
</dbReference>
<dbReference type="GO" id="GO:0050482">
    <property type="term" value="P:arachidonate secretion"/>
    <property type="evidence" value="ECO:0007669"/>
    <property type="project" value="InterPro"/>
</dbReference>
<feature type="domain" description="Phospholipase A2-like central" evidence="9">
    <location>
        <begin position="26"/>
        <end position="141"/>
    </location>
</feature>
<dbReference type="PANTHER" id="PTHR11716:SF9">
    <property type="entry name" value="PHOSPHOLIPASE A2, MEMBRANE ASSOCIATED"/>
    <property type="match status" value="1"/>
</dbReference>